<sequence>MSTQYPAAPQEPAPQAPQPIIINNNVAASAAATAVAGYGLRGRRRQSGVVHLWLFLLTAGIGNIIYAWYISDWNKKRGL</sequence>
<keyword evidence="1" id="KW-1133">Transmembrane helix</keyword>
<dbReference type="RefSeq" id="WP_206961805.1">
    <property type="nucleotide sequence ID" value="NZ_BAAAJJ010000002.1"/>
</dbReference>
<keyword evidence="1" id="KW-0472">Membrane</keyword>
<reference evidence="3" key="1">
    <citation type="submission" date="2021-03" db="EMBL/GenBank/DDBJ databases">
        <title>Streptomyces poriferae sp. nov., a novel marine sponge-derived Actinobacteria species with anti-MRSA activity.</title>
        <authorList>
            <person name="Sandoval-Powers M."/>
            <person name="Kralova S."/>
            <person name="Nguyen G.-S."/>
            <person name="Fawwal D."/>
            <person name="Degnes K."/>
            <person name="Klinkenberg G."/>
            <person name="Sletta H."/>
            <person name="Wentzel A."/>
            <person name="Liles M.R."/>
        </authorList>
    </citation>
    <scope>NUCLEOTIDE SEQUENCE</scope>
    <source>
        <strain evidence="3">DSM 41794</strain>
    </source>
</reference>
<dbReference type="Pfam" id="PF26438">
    <property type="entry name" value="DUF8108_N"/>
    <property type="match status" value="1"/>
</dbReference>
<dbReference type="InterPro" id="IPR058962">
    <property type="entry name" value="DUF8108_N"/>
</dbReference>
<protein>
    <recommendedName>
        <fullName evidence="2">DUF8108 domain-containing protein</fullName>
    </recommendedName>
</protein>
<evidence type="ECO:0000313" key="4">
    <source>
        <dbReference type="Proteomes" id="UP000664167"/>
    </source>
</evidence>
<evidence type="ECO:0000313" key="3">
    <source>
        <dbReference type="EMBL" id="MBO0512412.1"/>
    </source>
</evidence>
<comment type="caution">
    <text evidence="3">The sequence shown here is derived from an EMBL/GenBank/DDBJ whole genome shotgun (WGS) entry which is preliminary data.</text>
</comment>
<accession>A0A939F7K2</accession>
<feature type="domain" description="DUF8108" evidence="2">
    <location>
        <begin position="47"/>
        <end position="69"/>
    </location>
</feature>
<proteinExistence type="predicted"/>
<dbReference type="Proteomes" id="UP000664167">
    <property type="component" value="Unassembled WGS sequence"/>
</dbReference>
<evidence type="ECO:0000256" key="1">
    <source>
        <dbReference type="SAM" id="Phobius"/>
    </source>
</evidence>
<name>A0A939F7K2_9ACTN</name>
<keyword evidence="4" id="KW-1185">Reference proteome</keyword>
<evidence type="ECO:0000259" key="2">
    <source>
        <dbReference type="Pfam" id="PF26438"/>
    </source>
</evidence>
<gene>
    <name evidence="3" type="ORF">J0695_11420</name>
</gene>
<feature type="transmembrane region" description="Helical" evidence="1">
    <location>
        <begin position="20"/>
        <end position="40"/>
    </location>
</feature>
<organism evidence="3 4">
    <name type="scientific">Streptomyces beijiangensis</name>
    <dbReference type="NCBI Taxonomy" id="163361"/>
    <lineage>
        <taxon>Bacteria</taxon>
        <taxon>Bacillati</taxon>
        <taxon>Actinomycetota</taxon>
        <taxon>Actinomycetes</taxon>
        <taxon>Kitasatosporales</taxon>
        <taxon>Streptomycetaceae</taxon>
        <taxon>Streptomyces</taxon>
    </lineage>
</organism>
<dbReference type="AlphaFoldDB" id="A0A939F7K2"/>
<feature type="transmembrane region" description="Helical" evidence="1">
    <location>
        <begin position="52"/>
        <end position="70"/>
    </location>
</feature>
<dbReference type="EMBL" id="JAFLRJ010000099">
    <property type="protein sequence ID" value="MBO0512412.1"/>
    <property type="molecule type" value="Genomic_DNA"/>
</dbReference>
<keyword evidence="1" id="KW-0812">Transmembrane</keyword>